<feature type="repeat" description="WD" evidence="3">
    <location>
        <begin position="92"/>
        <end position="133"/>
    </location>
</feature>
<dbReference type="InParanoid" id="K5WN12"/>
<dbReference type="PROSITE" id="PS50082">
    <property type="entry name" value="WD_REPEATS_2"/>
    <property type="match status" value="3"/>
</dbReference>
<dbReference type="SMART" id="SM00320">
    <property type="entry name" value="WD40"/>
    <property type="match status" value="4"/>
</dbReference>
<name>K5WN12_PHACS</name>
<feature type="repeat" description="WD" evidence="3">
    <location>
        <begin position="178"/>
        <end position="219"/>
    </location>
</feature>
<dbReference type="AlphaFoldDB" id="K5WN12"/>
<dbReference type="CDD" id="cd00200">
    <property type="entry name" value="WD40"/>
    <property type="match status" value="1"/>
</dbReference>
<dbReference type="Proteomes" id="UP000008370">
    <property type="component" value="Unassembled WGS sequence"/>
</dbReference>
<dbReference type="GeneID" id="18913869"/>
<dbReference type="KEGG" id="pco:PHACADRAFT_246651"/>
<sequence>MIALWDAASGLPRVKIKPGDEASDVPWSVSFERTFIWSGVLGYLPHCFGGQSSSLMFSQDSRYLLMPNISQTGNRHSAHLLDIATGKLVREFVGHGDRVRSVAFSVDGRRIATGSDDRTVVVWDVATGASLATCRGHEDLVYAVAFSPSGERVASGDGDGLILVRNAEGGEPIQELKLEWHANPVWSITFTPAGDVIISSSRDNALRFWDAKSGACLLDLDPNTCYRTLHLSPDGSGVLLVVNDEERLVRLWAPVDVNAQVTTLLPWLPRRTWPMYYIEDGWIFSLTPSRRTRLCWVPPDWQGFAGYFGHDVVFGNGYKLNFAALSRYLESLRDNRT</sequence>
<dbReference type="PANTHER" id="PTHR45333">
    <property type="entry name" value="MEMBRANE PROTEIN-RELATED"/>
    <property type="match status" value="1"/>
</dbReference>
<evidence type="ECO:0000313" key="5">
    <source>
        <dbReference type="Proteomes" id="UP000008370"/>
    </source>
</evidence>
<evidence type="ECO:0000256" key="2">
    <source>
        <dbReference type="ARBA" id="ARBA00022737"/>
    </source>
</evidence>
<dbReference type="InterPro" id="IPR011047">
    <property type="entry name" value="Quinoprotein_ADH-like_sf"/>
</dbReference>
<dbReference type="PROSITE" id="PS50294">
    <property type="entry name" value="WD_REPEATS_REGION"/>
    <property type="match status" value="2"/>
</dbReference>
<dbReference type="Pfam" id="PF00400">
    <property type="entry name" value="WD40"/>
    <property type="match status" value="3"/>
</dbReference>
<keyword evidence="5" id="KW-1185">Reference proteome</keyword>
<dbReference type="RefSeq" id="XP_007390060.1">
    <property type="nucleotide sequence ID" value="XM_007389998.1"/>
</dbReference>
<dbReference type="InterPro" id="IPR001680">
    <property type="entry name" value="WD40_rpt"/>
</dbReference>
<keyword evidence="2" id="KW-0677">Repeat</keyword>
<keyword evidence="1 3" id="KW-0853">WD repeat</keyword>
<gene>
    <name evidence="4" type="ORF">PHACADRAFT_246651</name>
</gene>
<dbReference type="InterPro" id="IPR015943">
    <property type="entry name" value="WD40/YVTN_repeat-like_dom_sf"/>
</dbReference>
<dbReference type="SUPFAM" id="SSF50998">
    <property type="entry name" value="Quinoprotein alcohol dehydrogenase-like"/>
    <property type="match status" value="1"/>
</dbReference>
<dbReference type="HOGENOM" id="CLU_824150_0_0_1"/>
<dbReference type="PROSITE" id="PS00678">
    <property type="entry name" value="WD_REPEATS_1"/>
    <property type="match status" value="2"/>
</dbReference>
<protein>
    <submittedName>
        <fullName evidence="4">Uncharacterized protein</fullName>
    </submittedName>
</protein>
<reference evidence="4 5" key="1">
    <citation type="journal article" date="2012" name="BMC Genomics">
        <title>Comparative genomics of the white-rot fungi, Phanerochaete carnosa and P. chrysosporium, to elucidate the genetic basis of the distinct wood types they colonize.</title>
        <authorList>
            <person name="Suzuki H."/>
            <person name="MacDonald J."/>
            <person name="Syed K."/>
            <person name="Salamov A."/>
            <person name="Hori C."/>
            <person name="Aerts A."/>
            <person name="Henrissat B."/>
            <person name="Wiebenga A."/>
            <person name="vanKuyk P.A."/>
            <person name="Barry K."/>
            <person name="Lindquist E."/>
            <person name="LaButti K."/>
            <person name="Lapidus A."/>
            <person name="Lucas S."/>
            <person name="Coutinho P."/>
            <person name="Gong Y."/>
            <person name="Samejima M."/>
            <person name="Mahadevan R."/>
            <person name="Abou-Zaid M."/>
            <person name="de Vries R.P."/>
            <person name="Igarashi K."/>
            <person name="Yadav J.S."/>
            <person name="Grigoriev I.V."/>
            <person name="Master E.R."/>
        </authorList>
    </citation>
    <scope>NUCLEOTIDE SEQUENCE [LARGE SCALE GENOMIC DNA]</scope>
    <source>
        <strain evidence="4 5">HHB-10118-sp</strain>
    </source>
</reference>
<dbReference type="InterPro" id="IPR019775">
    <property type="entry name" value="WD40_repeat_CS"/>
</dbReference>
<accession>K5WN12</accession>
<evidence type="ECO:0000256" key="1">
    <source>
        <dbReference type="ARBA" id="ARBA00022574"/>
    </source>
</evidence>
<evidence type="ECO:0000256" key="3">
    <source>
        <dbReference type="PROSITE-ProRule" id="PRU00221"/>
    </source>
</evidence>
<evidence type="ECO:0000313" key="4">
    <source>
        <dbReference type="EMBL" id="EKM60609.1"/>
    </source>
</evidence>
<dbReference type="OrthoDB" id="2748152at2759"/>
<proteinExistence type="predicted"/>
<dbReference type="EMBL" id="JH930468">
    <property type="protein sequence ID" value="EKM60609.1"/>
    <property type="molecule type" value="Genomic_DNA"/>
</dbReference>
<feature type="repeat" description="WD" evidence="3">
    <location>
        <begin position="134"/>
        <end position="175"/>
    </location>
</feature>
<dbReference type="STRING" id="650164.K5WN12"/>
<dbReference type="Gene3D" id="2.130.10.10">
    <property type="entry name" value="YVTN repeat-like/Quinoprotein amine dehydrogenase"/>
    <property type="match status" value="2"/>
</dbReference>
<dbReference type="PANTHER" id="PTHR45333:SF1">
    <property type="entry name" value="CHROMOSOME UNDETERMINED SCAFFOLD_625, WHOLE GENOME SHOTGUN SEQUENCE"/>
    <property type="match status" value="1"/>
</dbReference>
<organism evidence="4 5">
    <name type="scientific">Phanerochaete carnosa (strain HHB-10118-sp)</name>
    <name type="common">White-rot fungus</name>
    <name type="synonym">Peniophora carnosa</name>
    <dbReference type="NCBI Taxonomy" id="650164"/>
    <lineage>
        <taxon>Eukaryota</taxon>
        <taxon>Fungi</taxon>
        <taxon>Dikarya</taxon>
        <taxon>Basidiomycota</taxon>
        <taxon>Agaricomycotina</taxon>
        <taxon>Agaricomycetes</taxon>
        <taxon>Polyporales</taxon>
        <taxon>Phanerochaetaceae</taxon>
        <taxon>Phanerochaete</taxon>
    </lineage>
</organism>